<accession>A0ACB8Z9S7</accession>
<evidence type="ECO:0000313" key="2">
    <source>
        <dbReference type="Proteomes" id="UP001056120"/>
    </source>
</evidence>
<reference evidence="1 2" key="2">
    <citation type="journal article" date="2022" name="Mol. Ecol. Resour.">
        <title>The genomes of chicory, endive, great burdock and yacon provide insights into Asteraceae paleo-polyploidization history and plant inulin production.</title>
        <authorList>
            <person name="Fan W."/>
            <person name="Wang S."/>
            <person name="Wang H."/>
            <person name="Wang A."/>
            <person name="Jiang F."/>
            <person name="Liu H."/>
            <person name="Zhao H."/>
            <person name="Xu D."/>
            <person name="Zhang Y."/>
        </authorList>
    </citation>
    <scope>NUCLEOTIDE SEQUENCE [LARGE SCALE GENOMIC DNA]</scope>
    <source>
        <strain evidence="2">cv. Yunnan</strain>
        <tissue evidence="1">Leaves</tissue>
    </source>
</reference>
<keyword evidence="2" id="KW-1185">Reference proteome</keyword>
<proteinExistence type="predicted"/>
<name>A0ACB8Z9S7_9ASTR</name>
<dbReference type="Proteomes" id="UP001056120">
    <property type="component" value="Linkage Group LG26"/>
</dbReference>
<comment type="caution">
    <text evidence="1">The sequence shown here is derived from an EMBL/GenBank/DDBJ whole genome shotgun (WGS) entry which is preliminary data.</text>
</comment>
<evidence type="ECO:0000313" key="1">
    <source>
        <dbReference type="EMBL" id="KAI3694739.1"/>
    </source>
</evidence>
<organism evidence="1 2">
    <name type="scientific">Smallanthus sonchifolius</name>
    <dbReference type="NCBI Taxonomy" id="185202"/>
    <lineage>
        <taxon>Eukaryota</taxon>
        <taxon>Viridiplantae</taxon>
        <taxon>Streptophyta</taxon>
        <taxon>Embryophyta</taxon>
        <taxon>Tracheophyta</taxon>
        <taxon>Spermatophyta</taxon>
        <taxon>Magnoliopsida</taxon>
        <taxon>eudicotyledons</taxon>
        <taxon>Gunneridae</taxon>
        <taxon>Pentapetalae</taxon>
        <taxon>asterids</taxon>
        <taxon>campanulids</taxon>
        <taxon>Asterales</taxon>
        <taxon>Asteraceae</taxon>
        <taxon>Asteroideae</taxon>
        <taxon>Heliantheae alliance</taxon>
        <taxon>Millerieae</taxon>
        <taxon>Smallanthus</taxon>
    </lineage>
</organism>
<sequence>MQICYCAFFSTAVMEKSVERSFQDQLGGKDDSRKIKKKSAMASSKLGAARCTNRDKLLSAVDVDGVMNPYLEWLLQDPHSNSLLDFSYFREPLAGIGDRLDKSQQQSNLKQVSKFHQTPITKRKLQKTAGVSPGPKAASVYNLRGKNQITEGAPSYNLRSKVHKTEDQNAPINIQNRKTPKKDGFKDSSVAIQKKGVLKNSAKPIKKIETMKHLPLSLADLCKKNHPLTSQHELFTREPIYHIRWEGEDVKNGPLGQNCILCNKDLSCATEDDDSESDDDFQYDDDDDDDDEYYDDLNPPLLPAVDVLSCGHAYHTECLQKGTPKEQSSDPQCILCYKMS</sequence>
<dbReference type="EMBL" id="CM042043">
    <property type="protein sequence ID" value="KAI3694739.1"/>
    <property type="molecule type" value="Genomic_DNA"/>
</dbReference>
<protein>
    <submittedName>
        <fullName evidence="1">Uncharacterized protein</fullName>
    </submittedName>
</protein>
<gene>
    <name evidence="1" type="ORF">L1987_77709</name>
</gene>
<reference evidence="2" key="1">
    <citation type="journal article" date="2022" name="Mol. Ecol. Resour.">
        <title>The genomes of chicory, endive, great burdock and yacon provide insights into Asteraceae palaeo-polyploidization history and plant inulin production.</title>
        <authorList>
            <person name="Fan W."/>
            <person name="Wang S."/>
            <person name="Wang H."/>
            <person name="Wang A."/>
            <person name="Jiang F."/>
            <person name="Liu H."/>
            <person name="Zhao H."/>
            <person name="Xu D."/>
            <person name="Zhang Y."/>
        </authorList>
    </citation>
    <scope>NUCLEOTIDE SEQUENCE [LARGE SCALE GENOMIC DNA]</scope>
    <source>
        <strain evidence="2">cv. Yunnan</strain>
    </source>
</reference>